<dbReference type="AlphaFoldDB" id="A0A1L7U4L0"/>
<sequence length="94" mass="9757">MAITLNGNPSAKGHTLSPPNDQGVEKPVQNSFGEAKTDDSTESAIFHLEVAWGTETIDVSLKVGAVGIVLMIALALLALVSLTAWFLTPPACPA</sequence>
<proteinExistence type="predicted"/>
<organism evidence="3 4">
    <name type="scientific">Fusarium mangiferae</name>
    <name type="common">Mango malformation disease fungus</name>
    <dbReference type="NCBI Taxonomy" id="192010"/>
    <lineage>
        <taxon>Eukaryota</taxon>
        <taxon>Fungi</taxon>
        <taxon>Dikarya</taxon>
        <taxon>Ascomycota</taxon>
        <taxon>Pezizomycotina</taxon>
        <taxon>Sordariomycetes</taxon>
        <taxon>Hypocreomycetidae</taxon>
        <taxon>Hypocreales</taxon>
        <taxon>Nectriaceae</taxon>
        <taxon>Fusarium</taxon>
        <taxon>Fusarium fujikuroi species complex</taxon>
    </lineage>
</organism>
<dbReference type="RefSeq" id="XP_041687363.1">
    <property type="nucleotide sequence ID" value="XM_041821598.1"/>
</dbReference>
<dbReference type="Proteomes" id="UP000184255">
    <property type="component" value="Unassembled WGS sequence"/>
</dbReference>
<keyword evidence="2" id="KW-0812">Transmembrane</keyword>
<keyword evidence="2" id="KW-0472">Membrane</keyword>
<dbReference type="EMBL" id="FCQH01000012">
    <property type="protein sequence ID" value="CVL02036.1"/>
    <property type="molecule type" value="Genomic_DNA"/>
</dbReference>
<name>A0A1L7U4L0_FUSMA</name>
<dbReference type="VEuPathDB" id="FungiDB:FMAN_08157"/>
<keyword evidence="4" id="KW-1185">Reference proteome</keyword>
<evidence type="ECO:0000256" key="1">
    <source>
        <dbReference type="SAM" id="MobiDB-lite"/>
    </source>
</evidence>
<dbReference type="GeneID" id="65087417"/>
<evidence type="ECO:0000313" key="4">
    <source>
        <dbReference type="Proteomes" id="UP000184255"/>
    </source>
</evidence>
<accession>A0A1L7U4L0</accession>
<reference evidence="4" key="1">
    <citation type="journal article" date="2016" name="Genome Biol. Evol.">
        <title>Comparative 'omics' of the Fusarium fujikuroi species complex highlights differences in genetic potential and metabolite synthesis.</title>
        <authorList>
            <person name="Niehaus E.-M."/>
            <person name="Muensterkoetter M."/>
            <person name="Proctor R.H."/>
            <person name="Brown D.W."/>
            <person name="Sharon A."/>
            <person name="Idan Y."/>
            <person name="Oren-Young L."/>
            <person name="Sieber C.M."/>
            <person name="Novak O."/>
            <person name="Pencik A."/>
            <person name="Tarkowska D."/>
            <person name="Hromadova K."/>
            <person name="Freeman S."/>
            <person name="Maymon M."/>
            <person name="Elazar M."/>
            <person name="Youssef S.A."/>
            <person name="El-Shabrawy E.S.M."/>
            <person name="Shalaby A.B.A."/>
            <person name="Houterman P."/>
            <person name="Brock N.L."/>
            <person name="Burkhardt I."/>
            <person name="Tsavkelova E.A."/>
            <person name="Dickschat J.S."/>
            <person name="Galuszka P."/>
            <person name="Gueldener U."/>
            <person name="Tudzynski B."/>
        </authorList>
    </citation>
    <scope>NUCLEOTIDE SEQUENCE [LARGE SCALE GENOMIC DNA]</scope>
    <source>
        <strain evidence="4">MRC7560</strain>
    </source>
</reference>
<comment type="caution">
    <text evidence="3">The sequence shown here is derived from an EMBL/GenBank/DDBJ whole genome shotgun (WGS) entry which is preliminary data.</text>
</comment>
<protein>
    <submittedName>
        <fullName evidence="3">Uncharacterized protein</fullName>
    </submittedName>
</protein>
<feature type="transmembrane region" description="Helical" evidence="2">
    <location>
        <begin position="63"/>
        <end position="87"/>
    </location>
</feature>
<evidence type="ECO:0000256" key="2">
    <source>
        <dbReference type="SAM" id="Phobius"/>
    </source>
</evidence>
<feature type="region of interest" description="Disordered" evidence="1">
    <location>
        <begin position="1"/>
        <end position="40"/>
    </location>
</feature>
<evidence type="ECO:0000313" key="3">
    <source>
        <dbReference type="EMBL" id="CVL02036.1"/>
    </source>
</evidence>
<keyword evidence="2" id="KW-1133">Transmembrane helix</keyword>
<gene>
    <name evidence="3" type="ORF">FMAN_08157</name>
</gene>